<evidence type="ECO:0000256" key="5">
    <source>
        <dbReference type="ARBA" id="ARBA00023136"/>
    </source>
</evidence>
<sequence>MMNRNFNQRYKAGQYMAGLALFVFAFQSPLALFAHPKAIASQQSAQETVTVKGIVLDDEDGKGLPGVTITDGQKKVIGNTSETGEFTIRIVKGSSLTFNMIGFTAVTRVITENQDKLSIRLVSSSSELNEVVVTALGIKRDEKALGYSVSVLKNEDLTNAMSNNWTNALTGKVAGLNMIKSGGGPAGSNKIILRGENSLLGESAALIVIDGVITSGSSGRSTGTGSSAYLSSDAPADFGNSLADINPDDIESVSVLKGPAATALYGSRGGNGAVIITTKSGKLNQKGIGVTINSNTSIETISRWPDYQTEYGQGDVGQDLYYSYLATADGASTRSTSSAWGPKFDGQSYFLYDPLTRTTSATRMPWVSYPDNHKEFFNTGSTFLNSIALDGGNEKTSARLSVTNLENKWIVPNTGYTRNTVSLSVNNKLTDKLQIASKINYTNKYSDNLPSTGYNNNTIMYFIRGLTPNMDMDWFKDYWLPNQVGIGQNRPFSSLLDNPYLIANEMLNKSNRNNVNGNVSATYNFLKNLSLMVRTSVDLSYEARSQQRPFNSNKFATGMYRTQNIYNQEINSDFMLRYDNKIGDKFEYAVTGGGSKMNNKYILDELRADQLLYPGVYSLANSKNPLLVIPVRTQYAVNSFYGLGSVTYDNFMYLDLTARNDWASTLATPTSTGNVSFFYSSASLSAVLSEKFKMPSQISYLKLRASLSQAGSGSTKAYQTAYAYNPTQFPGSLSNPTVIANPNLRPLLTTSYEFGLDLRLFESRLGFDIAVYNNDTKDQIIPSRIDYSSGYSGTILNVGKVRNKGIEVQLNAVPFKSSTGFNMNVFGTFSYNQNKVLALADSVGSLIMSSGPRGTIEARVGASMGDIYGLGYERAPDGQIIYRDGYPVMATNTKYLGNSTAAYKASIGTGFGYGKFKFNVLFDAQFGGKAYSLTHAVLAEEGKLTKTLPGRYNGIIGDGVVLNSDGSYSKNTVVATSAGTYYKSHFVRDNVESNLFSTDFIKLREARLDYTFTPKFLNKLGLQKGTIGLYGRDLFMFTHWPVFDPEFGTIGSTGDITAGFETGQFPSTRTFGLNITIGI</sequence>
<dbReference type="InterPro" id="IPR037066">
    <property type="entry name" value="Plug_dom_sf"/>
</dbReference>
<evidence type="ECO:0000256" key="8">
    <source>
        <dbReference type="SAM" id="SignalP"/>
    </source>
</evidence>
<dbReference type="SUPFAM" id="SSF49464">
    <property type="entry name" value="Carboxypeptidase regulatory domain-like"/>
    <property type="match status" value="1"/>
</dbReference>
<evidence type="ECO:0000256" key="3">
    <source>
        <dbReference type="ARBA" id="ARBA00022452"/>
    </source>
</evidence>
<dbReference type="Pfam" id="PF13715">
    <property type="entry name" value="CarbopepD_reg_2"/>
    <property type="match status" value="1"/>
</dbReference>
<dbReference type="InterPro" id="IPR012910">
    <property type="entry name" value="Plug_dom"/>
</dbReference>
<dbReference type="GO" id="GO:0009279">
    <property type="term" value="C:cell outer membrane"/>
    <property type="evidence" value="ECO:0007669"/>
    <property type="project" value="UniProtKB-SubCell"/>
</dbReference>
<name>A0A4V3D0V7_9SPHI</name>
<evidence type="ECO:0000256" key="7">
    <source>
        <dbReference type="PROSITE-ProRule" id="PRU01360"/>
    </source>
</evidence>
<keyword evidence="5 7" id="KW-0472">Membrane</keyword>
<evidence type="ECO:0000256" key="4">
    <source>
        <dbReference type="ARBA" id="ARBA00022692"/>
    </source>
</evidence>
<evidence type="ECO:0000313" key="10">
    <source>
        <dbReference type="EMBL" id="TDQ07639.1"/>
    </source>
</evidence>
<keyword evidence="3 7" id="KW-1134">Transmembrane beta strand</keyword>
<keyword evidence="8" id="KW-0732">Signal</keyword>
<comment type="caution">
    <text evidence="10">The sequence shown here is derived from an EMBL/GenBank/DDBJ whole genome shotgun (WGS) entry which is preliminary data.</text>
</comment>
<keyword evidence="11" id="KW-1185">Reference proteome</keyword>
<keyword evidence="4 7" id="KW-0812">Transmembrane</keyword>
<feature type="signal peptide" evidence="8">
    <location>
        <begin position="1"/>
        <end position="34"/>
    </location>
</feature>
<dbReference type="NCBIfam" id="TIGR04056">
    <property type="entry name" value="OMP_RagA_SusC"/>
    <property type="match status" value="1"/>
</dbReference>
<dbReference type="InterPro" id="IPR036942">
    <property type="entry name" value="Beta-barrel_TonB_sf"/>
</dbReference>
<dbReference type="SUPFAM" id="SSF56935">
    <property type="entry name" value="Porins"/>
    <property type="match status" value="1"/>
</dbReference>
<dbReference type="InterPro" id="IPR023996">
    <property type="entry name" value="TonB-dep_OMP_SusC/RagA"/>
</dbReference>
<evidence type="ECO:0000259" key="9">
    <source>
        <dbReference type="Pfam" id="PF07715"/>
    </source>
</evidence>
<protein>
    <submittedName>
        <fullName evidence="10">TonB-linked SusC/RagA family outer membrane protein</fullName>
    </submittedName>
</protein>
<accession>A0A4V3D0V7</accession>
<proteinExistence type="inferred from homology"/>
<comment type="similarity">
    <text evidence="7">Belongs to the TonB-dependent receptor family.</text>
</comment>
<organism evidence="10 11">
    <name type="scientific">Pedobacter metabolipauper</name>
    <dbReference type="NCBI Taxonomy" id="425513"/>
    <lineage>
        <taxon>Bacteria</taxon>
        <taxon>Pseudomonadati</taxon>
        <taxon>Bacteroidota</taxon>
        <taxon>Sphingobacteriia</taxon>
        <taxon>Sphingobacteriales</taxon>
        <taxon>Sphingobacteriaceae</taxon>
        <taxon>Pedobacter</taxon>
    </lineage>
</organism>
<dbReference type="NCBIfam" id="TIGR04057">
    <property type="entry name" value="SusC_RagA_signa"/>
    <property type="match status" value="1"/>
</dbReference>
<evidence type="ECO:0000256" key="2">
    <source>
        <dbReference type="ARBA" id="ARBA00022448"/>
    </source>
</evidence>
<dbReference type="PROSITE" id="PS52016">
    <property type="entry name" value="TONB_DEPENDENT_REC_3"/>
    <property type="match status" value="1"/>
</dbReference>
<keyword evidence="6 7" id="KW-0998">Cell outer membrane</keyword>
<evidence type="ECO:0000256" key="6">
    <source>
        <dbReference type="ARBA" id="ARBA00023237"/>
    </source>
</evidence>
<feature type="domain" description="TonB-dependent receptor plug" evidence="9">
    <location>
        <begin position="144"/>
        <end position="273"/>
    </location>
</feature>
<reference evidence="10 11" key="1">
    <citation type="submission" date="2019-03" db="EMBL/GenBank/DDBJ databases">
        <title>Genomic Encyclopedia of Archaeal and Bacterial Type Strains, Phase II (KMG-II): from individual species to whole genera.</title>
        <authorList>
            <person name="Goeker M."/>
        </authorList>
    </citation>
    <scope>NUCLEOTIDE SEQUENCE [LARGE SCALE GENOMIC DNA]</scope>
    <source>
        <strain evidence="10 11">DSM 19035</strain>
    </source>
</reference>
<dbReference type="InterPro" id="IPR023997">
    <property type="entry name" value="TonB-dep_OMP_SusC/RagA_CS"/>
</dbReference>
<dbReference type="AlphaFoldDB" id="A0A4V3D0V7"/>
<evidence type="ECO:0000256" key="1">
    <source>
        <dbReference type="ARBA" id="ARBA00004571"/>
    </source>
</evidence>
<evidence type="ECO:0000313" key="11">
    <source>
        <dbReference type="Proteomes" id="UP000295620"/>
    </source>
</evidence>
<dbReference type="EMBL" id="SNYC01000006">
    <property type="protein sequence ID" value="TDQ07639.1"/>
    <property type="molecule type" value="Genomic_DNA"/>
</dbReference>
<gene>
    <name evidence="10" type="ORF">ATK78_3767</name>
</gene>
<feature type="chain" id="PRO_5020966572" evidence="8">
    <location>
        <begin position="35"/>
        <end position="1079"/>
    </location>
</feature>
<dbReference type="RefSeq" id="WP_243732569.1">
    <property type="nucleotide sequence ID" value="NZ_SNYC01000006.1"/>
</dbReference>
<dbReference type="InterPro" id="IPR039426">
    <property type="entry name" value="TonB-dep_rcpt-like"/>
</dbReference>
<dbReference type="Gene3D" id="2.40.170.20">
    <property type="entry name" value="TonB-dependent receptor, beta-barrel domain"/>
    <property type="match status" value="1"/>
</dbReference>
<comment type="subcellular location">
    <subcellularLocation>
        <location evidence="1 7">Cell outer membrane</location>
        <topology evidence="1 7">Multi-pass membrane protein</topology>
    </subcellularLocation>
</comment>
<dbReference type="InterPro" id="IPR008969">
    <property type="entry name" value="CarboxyPept-like_regulatory"/>
</dbReference>
<keyword evidence="2 7" id="KW-0813">Transport</keyword>
<dbReference type="Proteomes" id="UP000295620">
    <property type="component" value="Unassembled WGS sequence"/>
</dbReference>
<dbReference type="Pfam" id="PF07715">
    <property type="entry name" value="Plug"/>
    <property type="match status" value="1"/>
</dbReference>
<dbReference type="Gene3D" id="2.170.130.10">
    <property type="entry name" value="TonB-dependent receptor, plug domain"/>
    <property type="match status" value="1"/>
</dbReference>